<dbReference type="EMBL" id="CAJVPW010044879">
    <property type="protein sequence ID" value="CAG8754871.1"/>
    <property type="molecule type" value="Genomic_DNA"/>
</dbReference>
<reference evidence="1" key="1">
    <citation type="submission" date="2021-06" db="EMBL/GenBank/DDBJ databases">
        <authorList>
            <person name="Kallberg Y."/>
            <person name="Tangrot J."/>
            <person name="Rosling A."/>
        </authorList>
    </citation>
    <scope>NUCLEOTIDE SEQUENCE</scope>
    <source>
        <strain evidence="1">28 12/20/2015</strain>
    </source>
</reference>
<evidence type="ECO:0000313" key="1">
    <source>
        <dbReference type="EMBL" id="CAG8754871.1"/>
    </source>
</evidence>
<protein>
    <submittedName>
        <fullName evidence="1">14937_t:CDS:1</fullName>
    </submittedName>
</protein>
<feature type="non-terminal residue" evidence="1">
    <location>
        <position position="335"/>
    </location>
</feature>
<dbReference type="Proteomes" id="UP000789366">
    <property type="component" value="Unassembled WGS sequence"/>
</dbReference>
<name>A0ACA9QJ31_9GLOM</name>
<comment type="caution">
    <text evidence="1">The sequence shown here is derived from an EMBL/GenBank/DDBJ whole genome shotgun (WGS) entry which is preliminary data.</text>
</comment>
<accession>A0ACA9QJ31</accession>
<evidence type="ECO:0000313" key="2">
    <source>
        <dbReference type="Proteomes" id="UP000789366"/>
    </source>
</evidence>
<sequence>SLSLPTFHATVEGQANVVKGDSLSLLDDSNSYWWLVKVLPSDEIGYIPAENIETPFERLARLNKHRNINLTSSQNNTESDNSISKISTNQVKAVTFASPLFFVAAHEKISDAQLVNEPEEIKHADKQAIHPESNHSMSQDNHRASNNSDRMSNNSDRTSTNSDRTFNNSNRTSNNSDRTSNNSIKVTGSETVELNVKRTDDQQYEQEMNQQNRQNNQQNKQHGQPQSVISQLSDDIRQSSQRSQAYQMKKQSGQLENNLTYDQSARNPNSSNHNLQDVIDNKGETIKVSLTPALGSDFIDFSDEEEEGNRIKSRPGRSLEKVGNDNEPIRTNIAS</sequence>
<gene>
    <name evidence="1" type="ORF">SPELUC_LOCUS14738</name>
</gene>
<organism evidence="1 2">
    <name type="scientific">Cetraspora pellucida</name>
    <dbReference type="NCBI Taxonomy" id="1433469"/>
    <lineage>
        <taxon>Eukaryota</taxon>
        <taxon>Fungi</taxon>
        <taxon>Fungi incertae sedis</taxon>
        <taxon>Mucoromycota</taxon>
        <taxon>Glomeromycotina</taxon>
        <taxon>Glomeromycetes</taxon>
        <taxon>Diversisporales</taxon>
        <taxon>Gigasporaceae</taxon>
        <taxon>Cetraspora</taxon>
    </lineage>
</organism>
<feature type="non-terminal residue" evidence="1">
    <location>
        <position position="1"/>
    </location>
</feature>
<keyword evidence="2" id="KW-1185">Reference proteome</keyword>
<proteinExistence type="predicted"/>